<evidence type="ECO:0000256" key="3">
    <source>
        <dbReference type="SAM" id="MobiDB-lite"/>
    </source>
</evidence>
<feature type="region of interest" description="Disordered" evidence="3">
    <location>
        <begin position="368"/>
        <end position="410"/>
    </location>
</feature>
<feature type="region of interest" description="Disordered" evidence="3">
    <location>
        <begin position="245"/>
        <end position="279"/>
    </location>
</feature>
<organism evidence="5 6">
    <name type="scientific">Monosiga brevicollis</name>
    <name type="common">Choanoflagellate</name>
    <dbReference type="NCBI Taxonomy" id="81824"/>
    <lineage>
        <taxon>Eukaryota</taxon>
        <taxon>Choanoflagellata</taxon>
        <taxon>Craspedida</taxon>
        <taxon>Salpingoecidae</taxon>
        <taxon>Monosiga</taxon>
    </lineage>
</organism>
<dbReference type="KEGG" id="mbr:MONBRDRAFT_26080"/>
<name>A9V1B3_MONBE</name>
<dbReference type="RefSeq" id="XP_001746390.1">
    <property type="nucleotide sequence ID" value="XM_001746338.1"/>
</dbReference>
<keyword evidence="6" id="KW-1185">Reference proteome</keyword>
<dbReference type="SUPFAM" id="SSF74853">
    <property type="entry name" value="Lamin A/C globular tail domain"/>
    <property type="match status" value="1"/>
</dbReference>
<dbReference type="EMBL" id="CH991553">
    <property type="protein sequence ID" value="EDQ88777.1"/>
    <property type="molecule type" value="Genomic_DNA"/>
</dbReference>
<dbReference type="PANTHER" id="PTHR21686:SF12">
    <property type="entry name" value="DEOXYNUCLEOTIDYLTRANSFERASE TERMINAL-INTERACTING PROTEIN 2"/>
    <property type="match status" value="1"/>
</dbReference>
<feature type="compositionally biased region" description="Acidic residues" evidence="3">
    <location>
        <begin position="164"/>
        <end position="194"/>
    </location>
</feature>
<feature type="compositionally biased region" description="Basic residues" evidence="3">
    <location>
        <begin position="255"/>
        <end position="267"/>
    </location>
</feature>
<feature type="compositionally biased region" description="Basic residues" evidence="3">
    <location>
        <begin position="374"/>
        <end position="391"/>
    </location>
</feature>
<dbReference type="GeneID" id="5891750"/>
<feature type="region of interest" description="Disordered" evidence="3">
    <location>
        <begin position="66"/>
        <end position="103"/>
    </location>
</feature>
<feature type="compositionally biased region" description="Basic residues" evidence="3">
    <location>
        <begin position="400"/>
        <end position="410"/>
    </location>
</feature>
<dbReference type="InParanoid" id="A9V1B3"/>
<comment type="subcellular location">
    <subcellularLocation>
        <location evidence="1">Nucleus</location>
        <location evidence="1">Nucleolus</location>
    </subcellularLocation>
</comment>
<feature type="compositionally biased region" description="Acidic residues" evidence="3">
    <location>
        <begin position="141"/>
        <end position="157"/>
    </location>
</feature>
<dbReference type="GO" id="GO:0005730">
    <property type="term" value="C:nucleolus"/>
    <property type="evidence" value="ECO:0000318"/>
    <property type="project" value="GO_Central"/>
</dbReference>
<dbReference type="InterPro" id="IPR039883">
    <property type="entry name" value="Fcf2/DNTTIP2"/>
</dbReference>
<dbReference type="PANTHER" id="PTHR21686">
    <property type="entry name" value="DEOXYNUCLEOTIDYLTRANSFERASE TERMINAL-INTERACTING PROTEIN 2"/>
    <property type="match status" value="1"/>
</dbReference>
<dbReference type="GO" id="GO:0006396">
    <property type="term" value="P:RNA processing"/>
    <property type="evidence" value="ECO:0000318"/>
    <property type="project" value="GO_Central"/>
</dbReference>
<keyword evidence="2" id="KW-0539">Nucleus</keyword>
<evidence type="ECO:0000256" key="1">
    <source>
        <dbReference type="ARBA" id="ARBA00004604"/>
    </source>
</evidence>
<dbReference type="STRING" id="81824.A9V1B3"/>
<dbReference type="AlphaFoldDB" id="A9V1B3"/>
<feature type="domain" description="Fcf2 pre-rRNA processing C-terminal" evidence="4">
    <location>
        <begin position="270"/>
        <end position="363"/>
    </location>
</feature>
<evidence type="ECO:0000256" key="2">
    <source>
        <dbReference type="ARBA" id="ARBA00023242"/>
    </source>
</evidence>
<evidence type="ECO:0000313" key="5">
    <source>
        <dbReference type="EMBL" id="EDQ88777.1"/>
    </source>
</evidence>
<dbReference type="eggNOG" id="KOG3100">
    <property type="taxonomic scope" value="Eukaryota"/>
</dbReference>
<reference evidence="5 6" key="1">
    <citation type="journal article" date="2008" name="Nature">
        <title>The genome of the choanoflagellate Monosiga brevicollis and the origin of metazoans.</title>
        <authorList>
            <consortium name="JGI Sequencing"/>
            <person name="King N."/>
            <person name="Westbrook M.J."/>
            <person name="Young S.L."/>
            <person name="Kuo A."/>
            <person name="Abedin M."/>
            <person name="Chapman J."/>
            <person name="Fairclough S."/>
            <person name="Hellsten U."/>
            <person name="Isogai Y."/>
            <person name="Letunic I."/>
            <person name="Marr M."/>
            <person name="Pincus D."/>
            <person name="Putnam N."/>
            <person name="Rokas A."/>
            <person name="Wright K.J."/>
            <person name="Zuzow R."/>
            <person name="Dirks W."/>
            <person name="Good M."/>
            <person name="Goodstein D."/>
            <person name="Lemons D."/>
            <person name="Li W."/>
            <person name="Lyons J.B."/>
            <person name="Morris A."/>
            <person name="Nichols S."/>
            <person name="Richter D.J."/>
            <person name="Salamov A."/>
            <person name="Bork P."/>
            <person name="Lim W.A."/>
            <person name="Manning G."/>
            <person name="Miller W.T."/>
            <person name="McGinnis W."/>
            <person name="Shapiro H."/>
            <person name="Tjian R."/>
            <person name="Grigoriev I.V."/>
            <person name="Rokhsar D."/>
        </authorList>
    </citation>
    <scope>NUCLEOTIDE SEQUENCE [LARGE SCALE GENOMIC DNA]</scope>
    <source>
        <strain evidence="6">MX1 / ATCC 50154</strain>
    </source>
</reference>
<dbReference type="InterPro" id="IPR014810">
    <property type="entry name" value="Fcf2_C"/>
</dbReference>
<sequence>MAQQEQAADGPQLSNLNLEEESVEVQWAGKTPFQLEGCYFQDLVGHNHSKPFGPLELQPGKPVRFWTSPGRKVQEDASNLVWRNQNGRPRVKPVLNNDGDGLRLLSADGEELARIASSGTCEQSGDEVTGTEAVDSKDQKENEDEEEEEEDVVDDDAAQQGSESADDLDDKDDDDEEEEADDRDDAEVEEDIDALVDAAFASKPLFKVKESANKARLSRVELVDASAGQADAELMRKAVISARTEQAAEAPLQLSRHKKEAIRRNERKKNPTAGRKWFNMPATEITPEVAADLKILGMRDVLDRKRHYRSADSSQPPKFFQVGRIVDGAADFYSDRSTKKAAKRTLVDELLEDQSTRRYNKQKFVQLSQSKFAANKHKGSGSFKGRGKGKGKPTTGPAAKKAKKQLKRPF</sequence>
<gene>
    <name evidence="5" type="ORF">MONBRDRAFT_26080</name>
</gene>
<evidence type="ECO:0000313" key="6">
    <source>
        <dbReference type="Proteomes" id="UP000001357"/>
    </source>
</evidence>
<dbReference type="Proteomes" id="UP000001357">
    <property type="component" value="Unassembled WGS sequence"/>
</dbReference>
<protein>
    <recommendedName>
        <fullName evidence="4">Fcf2 pre-rRNA processing C-terminal domain-containing protein</fullName>
    </recommendedName>
</protein>
<proteinExistence type="predicted"/>
<dbReference type="Pfam" id="PF08698">
    <property type="entry name" value="Fcf2"/>
    <property type="match status" value="1"/>
</dbReference>
<evidence type="ECO:0000259" key="4">
    <source>
        <dbReference type="Pfam" id="PF08698"/>
    </source>
</evidence>
<accession>A9V1B3</accession>
<feature type="region of interest" description="Disordered" evidence="3">
    <location>
        <begin position="115"/>
        <end position="194"/>
    </location>
</feature>
<dbReference type="InterPro" id="IPR036415">
    <property type="entry name" value="Lamin_tail_dom_sf"/>
</dbReference>